<reference evidence="2" key="1">
    <citation type="journal article" date="2019" name="bioRxiv">
        <title>The Genome of the Zebra Mussel, Dreissena polymorpha: A Resource for Invasive Species Research.</title>
        <authorList>
            <person name="McCartney M.A."/>
            <person name="Auch B."/>
            <person name="Kono T."/>
            <person name="Mallez S."/>
            <person name="Zhang Y."/>
            <person name="Obille A."/>
            <person name="Becker A."/>
            <person name="Abrahante J.E."/>
            <person name="Garbe J."/>
            <person name="Badalamenti J.P."/>
            <person name="Herman A."/>
            <person name="Mangelson H."/>
            <person name="Liachko I."/>
            <person name="Sullivan S."/>
            <person name="Sone E.D."/>
            <person name="Koren S."/>
            <person name="Silverstein K.A.T."/>
            <person name="Beckman K.B."/>
            <person name="Gohl D.M."/>
        </authorList>
    </citation>
    <scope>NUCLEOTIDE SEQUENCE</scope>
    <source>
        <strain evidence="2">Duluth1</strain>
        <tissue evidence="2">Whole animal</tissue>
    </source>
</reference>
<dbReference type="AlphaFoldDB" id="A0A9D3YDA5"/>
<proteinExistence type="predicted"/>
<keyword evidence="3" id="KW-1185">Reference proteome</keyword>
<gene>
    <name evidence="2" type="ORF">DPMN_083649</name>
</gene>
<evidence type="ECO:0000313" key="2">
    <source>
        <dbReference type="EMBL" id="KAH3696184.1"/>
    </source>
</evidence>
<sequence>MTLGCLFSPFLFLLAKHSAKKTLWTQLDDYDFADNQAFHSHTQEQIQGTTNIDEDYSGKSKMFERNASNNTPITLQGKALEEVDSLI</sequence>
<accession>A0A9D3YDA5</accession>
<organism evidence="2 3">
    <name type="scientific">Dreissena polymorpha</name>
    <name type="common">Zebra mussel</name>
    <name type="synonym">Mytilus polymorpha</name>
    <dbReference type="NCBI Taxonomy" id="45954"/>
    <lineage>
        <taxon>Eukaryota</taxon>
        <taxon>Metazoa</taxon>
        <taxon>Spiralia</taxon>
        <taxon>Lophotrochozoa</taxon>
        <taxon>Mollusca</taxon>
        <taxon>Bivalvia</taxon>
        <taxon>Autobranchia</taxon>
        <taxon>Heteroconchia</taxon>
        <taxon>Euheterodonta</taxon>
        <taxon>Imparidentia</taxon>
        <taxon>Neoheterodontei</taxon>
        <taxon>Myida</taxon>
        <taxon>Dreissenoidea</taxon>
        <taxon>Dreissenidae</taxon>
        <taxon>Dreissena</taxon>
    </lineage>
</organism>
<evidence type="ECO:0000313" key="3">
    <source>
        <dbReference type="Proteomes" id="UP000828390"/>
    </source>
</evidence>
<evidence type="ECO:0000256" key="1">
    <source>
        <dbReference type="SAM" id="SignalP"/>
    </source>
</evidence>
<comment type="caution">
    <text evidence="2">The sequence shown here is derived from an EMBL/GenBank/DDBJ whole genome shotgun (WGS) entry which is preliminary data.</text>
</comment>
<dbReference type="Proteomes" id="UP000828390">
    <property type="component" value="Unassembled WGS sequence"/>
</dbReference>
<keyword evidence="1" id="KW-0732">Signal</keyword>
<name>A0A9D3YDA5_DREPO</name>
<feature type="chain" id="PRO_5039676080" evidence="1">
    <location>
        <begin position="20"/>
        <end position="87"/>
    </location>
</feature>
<dbReference type="EMBL" id="JAIWYP010000016">
    <property type="protein sequence ID" value="KAH3696184.1"/>
    <property type="molecule type" value="Genomic_DNA"/>
</dbReference>
<reference evidence="2" key="2">
    <citation type="submission" date="2020-11" db="EMBL/GenBank/DDBJ databases">
        <authorList>
            <person name="McCartney M.A."/>
            <person name="Auch B."/>
            <person name="Kono T."/>
            <person name="Mallez S."/>
            <person name="Becker A."/>
            <person name="Gohl D.M."/>
            <person name="Silverstein K.A.T."/>
            <person name="Koren S."/>
            <person name="Bechman K.B."/>
            <person name="Herman A."/>
            <person name="Abrahante J.E."/>
            <person name="Garbe J."/>
        </authorList>
    </citation>
    <scope>NUCLEOTIDE SEQUENCE</scope>
    <source>
        <strain evidence="2">Duluth1</strain>
        <tissue evidence="2">Whole animal</tissue>
    </source>
</reference>
<feature type="signal peptide" evidence="1">
    <location>
        <begin position="1"/>
        <end position="19"/>
    </location>
</feature>
<protein>
    <submittedName>
        <fullName evidence="2">Uncharacterized protein</fullName>
    </submittedName>
</protein>